<proteinExistence type="predicted"/>
<comment type="caution">
    <text evidence="1">The sequence shown here is derived from an EMBL/GenBank/DDBJ whole genome shotgun (WGS) entry which is preliminary data.</text>
</comment>
<dbReference type="Gene3D" id="2.60.40.10">
    <property type="entry name" value="Immunoglobulins"/>
    <property type="match status" value="1"/>
</dbReference>
<feature type="non-terminal residue" evidence="1">
    <location>
        <position position="1"/>
    </location>
</feature>
<dbReference type="InterPro" id="IPR013783">
    <property type="entry name" value="Ig-like_fold"/>
</dbReference>
<feature type="non-terminal residue" evidence="1">
    <location>
        <position position="294"/>
    </location>
</feature>
<organism evidence="1">
    <name type="scientific">marine sediment metagenome</name>
    <dbReference type="NCBI Taxonomy" id="412755"/>
    <lineage>
        <taxon>unclassified sequences</taxon>
        <taxon>metagenomes</taxon>
        <taxon>ecological metagenomes</taxon>
    </lineage>
</organism>
<accession>X1CPV1</accession>
<dbReference type="EMBL" id="BART01019447">
    <property type="protein sequence ID" value="GAG86296.1"/>
    <property type="molecule type" value="Genomic_DNA"/>
</dbReference>
<protein>
    <submittedName>
        <fullName evidence="1">Uncharacterized protein</fullName>
    </submittedName>
</protein>
<gene>
    <name evidence="1" type="ORF">S01H4_36393</name>
</gene>
<reference evidence="1" key="1">
    <citation type="journal article" date="2014" name="Front. Microbiol.">
        <title>High frequency of phylogenetically diverse reductive dehalogenase-homologous genes in deep subseafloor sedimentary metagenomes.</title>
        <authorList>
            <person name="Kawai M."/>
            <person name="Futagami T."/>
            <person name="Toyoda A."/>
            <person name="Takaki Y."/>
            <person name="Nishi S."/>
            <person name="Hori S."/>
            <person name="Arai W."/>
            <person name="Tsubouchi T."/>
            <person name="Morono Y."/>
            <person name="Uchiyama I."/>
            <person name="Ito T."/>
            <person name="Fujiyama A."/>
            <person name="Inagaki F."/>
            <person name="Takami H."/>
        </authorList>
    </citation>
    <scope>NUCLEOTIDE SEQUENCE</scope>
    <source>
        <strain evidence="1">Expedition CK06-06</strain>
    </source>
</reference>
<evidence type="ECO:0000313" key="1">
    <source>
        <dbReference type="EMBL" id="GAG86296.1"/>
    </source>
</evidence>
<name>X1CPV1_9ZZZZ</name>
<sequence>KGNTITNNVGTGIQITATSQLADIAIHDNNIFGNGHGVSSDIPTDATLNWWGVTFLTEVDERVSGEVDFTPWLSAPIDKDYEPVSENPELDSKFYRIGDPVYVTVYDWDENKDSMAEEEVTVQANSLADKHGDTEIILTEDGANTGVFKGSFNLIGEPPADRDANEIVVSEDDTITVAYPELLTGFEVTARVDELLPEFVEVVGKDYYANTQKITLEADLGESGLTVTADFSAIDSEVTLLKAADIDDPLGIYTITHEISEENTRPDGEYTIPIEAKDAAGNSATYNFVTTLDN</sequence>
<dbReference type="AlphaFoldDB" id="X1CPV1"/>